<feature type="domain" description="Peptidase M1 membrane alanine aminopeptidase" evidence="2">
    <location>
        <begin position="246"/>
        <end position="336"/>
    </location>
</feature>
<dbReference type="Pfam" id="PF17900">
    <property type="entry name" value="Peptidase_M1_N"/>
    <property type="match status" value="1"/>
</dbReference>
<comment type="caution">
    <text evidence="4">The sequence shown here is derived from an EMBL/GenBank/DDBJ whole genome shotgun (WGS) entry which is preliminary data.</text>
</comment>
<dbReference type="GO" id="GO:0005615">
    <property type="term" value="C:extracellular space"/>
    <property type="evidence" value="ECO:0007669"/>
    <property type="project" value="TreeGrafter"/>
</dbReference>
<dbReference type="OrthoDB" id="79562at2759"/>
<sequence length="882" mass="100591">MPHICSKSKSSSYFASANAVNQYAPDTVIEPIHLDISLHLDDLHNKTLKAKVITTFAHNGLSLPSCNASSTTTVLNAEAFQHVQVSGASFSYDGHRIQLKWDTPFAKNEQRKVTIDYTISHPTAGLYFQNEDSIMGAQPCWLITDHETEKARYWLPTVDYPTVRTTLTWDITAPQKYTSLANGKLLSNETKDGYTTTRWQLDYPCPSYLVCFAVGEFISVDAGQVDGRPVKYFTAEGYKQADLERAFDKTPEMIRWLEAKVGVTFPWPKYYQIALPAIRGAMENISLVTWTDTFVIDEKNALERKYLTDLVNVHEMAHTYFGDLLVIRHFEHAWLKVRLVAPMSYMEILTLLCHLQESWATYMESCWLQDKKSEDDFRYEMMTNAKGYIKECAKYMRPIVTRKYDSSWDMFDGHTYPGGAWRIHMLRKKLGDEAFWAGVKIYIDEFAKSTVQTSDFQRCLERASQLNLQRFFDEWVYSKGYPTFKGSFDHDLANGTARISMTQTQVSDSDNIPLFGLDMEIELTDDQGKVYNTTLTFDREATAMATIHLSSKDAQPKVLRVDPEMKLLYTLDMSAGESVLQHTATEAADVQSRVWAYNELVKLGTYPALSFVADHIVKEPFYGVRIEVSSALAKSKSAQSLQILAHVLKNEKDPMALWSIASVARIEDHHIRDAALERLSRHDELPYRAHAALLVVLAEQHRDEDLEYLLKVAKDDSKIGQHGLVRGGALKALGYHRSEEAFQYLISRVGYNIEPMRARFQAVDGLAYSTSWQTDRLQKQAKETLVKLARDPNFLVRMTAVESLVSLGVKSSYNDVAYTRYLYSEDDQSWLDRKLYELSHQDIKDASSKANQELIEKLEGRLKSLEDKLQKLTVGASKQEEA</sequence>
<feature type="coiled-coil region" evidence="1">
    <location>
        <begin position="848"/>
        <end position="882"/>
    </location>
</feature>
<protein>
    <submittedName>
        <fullName evidence="4">Membrane alanyl aminopeptidase</fullName>
    </submittedName>
</protein>
<proteinExistence type="predicted"/>
<dbReference type="GO" id="GO:0070006">
    <property type="term" value="F:metalloaminopeptidase activity"/>
    <property type="evidence" value="ECO:0007669"/>
    <property type="project" value="TreeGrafter"/>
</dbReference>
<dbReference type="InterPro" id="IPR014782">
    <property type="entry name" value="Peptidase_M1_dom"/>
</dbReference>
<evidence type="ECO:0000259" key="3">
    <source>
        <dbReference type="Pfam" id="PF17900"/>
    </source>
</evidence>
<organism evidence="4 5">
    <name type="scientific">Lichtheimia corymbifera JMRC:FSU:9682</name>
    <dbReference type="NCBI Taxonomy" id="1263082"/>
    <lineage>
        <taxon>Eukaryota</taxon>
        <taxon>Fungi</taxon>
        <taxon>Fungi incertae sedis</taxon>
        <taxon>Mucoromycota</taxon>
        <taxon>Mucoromycotina</taxon>
        <taxon>Mucoromycetes</taxon>
        <taxon>Mucorales</taxon>
        <taxon>Lichtheimiaceae</taxon>
        <taxon>Lichtheimia</taxon>
    </lineage>
</organism>
<keyword evidence="1" id="KW-0175">Coiled coil</keyword>
<dbReference type="InterPro" id="IPR027268">
    <property type="entry name" value="Peptidase_M4/M1_CTD_sf"/>
</dbReference>
<dbReference type="GO" id="GO:0006508">
    <property type="term" value="P:proteolysis"/>
    <property type="evidence" value="ECO:0007669"/>
    <property type="project" value="TreeGrafter"/>
</dbReference>
<keyword evidence="4" id="KW-0378">Hydrolase</keyword>
<feature type="domain" description="Aminopeptidase N-like N-terminal" evidence="3">
    <location>
        <begin position="31"/>
        <end position="209"/>
    </location>
</feature>
<keyword evidence="5" id="KW-1185">Reference proteome</keyword>
<dbReference type="Gene3D" id="1.25.10.10">
    <property type="entry name" value="Leucine-rich Repeat Variant"/>
    <property type="match status" value="1"/>
</dbReference>
<evidence type="ECO:0000259" key="2">
    <source>
        <dbReference type="Pfam" id="PF01433"/>
    </source>
</evidence>
<dbReference type="EMBL" id="CBTN010000065">
    <property type="protein sequence ID" value="CDH59149.1"/>
    <property type="molecule type" value="Genomic_DNA"/>
</dbReference>
<dbReference type="GO" id="GO:0042277">
    <property type="term" value="F:peptide binding"/>
    <property type="evidence" value="ECO:0007669"/>
    <property type="project" value="TreeGrafter"/>
</dbReference>
<dbReference type="GO" id="GO:0043171">
    <property type="term" value="P:peptide catabolic process"/>
    <property type="evidence" value="ECO:0007669"/>
    <property type="project" value="TreeGrafter"/>
</dbReference>
<keyword evidence="4" id="KW-0031">Aminopeptidase</keyword>
<dbReference type="CDD" id="cd09603">
    <property type="entry name" value="M1_APN_like"/>
    <property type="match status" value="1"/>
</dbReference>
<dbReference type="GO" id="GO:0008270">
    <property type="term" value="F:zinc ion binding"/>
    <property type="evidence" value="ECO:0007669"/>
    <property type="project" value="InterPro"/>
</dbReference>
<dbReference type="GO" id="GO:0005737">
    <property type="term" value="C:cytoplasm"/>
    <property type="evidence" value="ECO:0007669"/>
    <property type="project" value="TreeGrafter"/>
</dbReference>
<reference evidence="4" key="1">
    <citation type="submission" date="2013-08" db="EMBL/GenBank/DDBJ databases">
        <title>Gene expansion shapes genome architecture in the human pathogen Lichtheimia corymbifera: an evolutionary genomics analysis in the ancient terrestrial Mucorales (Mucoromycotina).</title>
        <authorList>
            <person name="Schwartze V.U."/>
            <person name="Winter S."/>
            <person name="Shelest E."/>
            <person name="Marcet-Houben M."/>
            <person name="Horn F."/>
            <person name="Wehner S."/>
            <person name="Hoffmann K."/>
            <person name="Riege K."/>
            <person name="Sammeth M."/>
            <person name="Nowrousian M."/>
            <person name="Valiante V."/>
            <person name="Linde J."/>
            <person name="Jacobsen I.D."/>
            <person name="Marz M."/>
            <person name="Brakhage A.A."/>
            <person name="Gabaldon T."/>
            <person name="Bocker S."/>
            <person name="Voigt K."/>
        </authorList>
    </citation>
    <scope>NUCLEOTIDE SEQUENCE [LARGE SCALE GENOMIC DNA]</scope>
    <source>
        <strain evidence="4">FSU 9682</strain>
    </source>
</reference>
<dbReference type="Proteomes" id="UP000027586">
    <property type="component" value="Unassembled WGS sequence"/>
</dbReference>
<dbReference type="AlphaFoldDB" id="A0A068SA31"/>
<dbReference type="Gene3D" id="1.10.390.10">
    <property type="entry name" value="Neutral Protease Domain 2"/>
    <property type="match status" value="1"/>
</dbReference>
<feature type="domain" description="Peptidase M1 membrane alanine aminopeptidase" evidence="2">
    <location>
        <begin position="354"/>
        <end position="475"/>
    </location>
</feature>
<evidence type="ECO:0000256" key="1">
    <source>
        <dbReference type="SAM" id="Coils"/>
    </source>
</evidence>
<name>A0A068SA31_9FUNG</name>
<evidence type="ECO:0000313" key="5">
    <source>
        <dbReference type="Proteomes" id="UP000027586"/>
    </source>
</evidence>
<dbReference type="InterPro" id="IPR016024">
    <property type="entry name" value="ARM-type_fold"/>
</dbReference>
<dbReference type="SUPFAM" id="SSF55486">
    <property type="entry name" value="Metalloproteases ('zincins'), catalytic domain"/>
    <property type="match status" value="1"/>
</dbReference>
<dbReference type="PANTHER" id="PTHR11533:SF299">
    <property type="entry name" value="AMINOPEPTIDASE"/>
    <property type="match status" value="1"/>
</dbReference>
<gene>
    <name evidence="4" type="ORF">LCOR_09977.1</name>
</gene>
<dbReference type="Pfam" id="PF01433">
    <property type="entry name" value="Peptidase_M1"/>
    <property type="match status" value="2"/>
</dbReference>
<dbReference type="VEuPathDB" id="FungiDB:LCOR_09977.1"/>
<keyword evidence="4" id="KW-0645">Protease</keyword>
<dbReference type="Gene3D" id="2.60.40.1730">
    <property type="entry name" value="tricorn interacting facor f3 domain"/>
    <property type="match status" value="1"/>
</dbReference>
<dbReference type="InterPro" id="IPR050344">
    <property type="entry name" value="Peptidase_M1_aminopeptidases"/>
</dbReference>
<dbReference type="SUPFAM" id="SSF63737">
    <property type="entry name" value="Leukotriene A4 hydrolase N-terminal domain"/>
    <property type="match status" value="1"/>
</dbReference>
<dbReference type="InterPro" id="IPR011989">
    <property type="entry name" value="ARM-like"/>
</dbReference>
<accession>A0A068SA31</accession>
<dbReference type="InterPro" id="IPR042097">
    <property type="entry name" value="Aminopeptidase_N-like_N_sf"/>
</dbReference>
<dbReference type="GO" id="GO:0016020">
    <property type="term" value="C:membrane"/>
    <property type="evidence" value="ECO:0007669"/>
    <property type="project" value="TreeGrafter"/>
</dbReference>
<dbReference type="PANTHER" id="PTHR11533">
    <property type="entry name" value="PROTEASE M1 ZINC METALLOPROTEASE"/>
    <property type="match status" value="1"/>
</dbReference>
<dbReference type="InterPro" id="IPR045357">
    <property type="entry name" value="Aminopeptidase_N-like_N"/>
</dbReference>
<evidence type="ECO:0000313" key="4">
    <source>
        <dbReference type="EMBL" id="CDH59149.1"/>
    </source>
</evidence>
<dbReference type="SUPFAM" id="SSF48371">
    <property type="entry name" value="ARM repeat"/>
    <property type="match status" value="1"/>
</dbReference>
<dbReference type="STRING" id="1263082.A0A068SA31"/>